<evidence type="ECO:0000256" key="4">
    <source>
        <dbReference type="ARBA" id="ARBA00022729"/>
    </source>
</evidence>
<dbReference type="InterPro" id="IPR036962">
    <property type="entry name" value="Glyco_hydro_3_N_sf"/>
</dbReference>
<name>A0A7S1IGX3_9EUGL</name>
<dbReference type="Pfam" id="PF00933">
    <property type="entry name" value="Glyco_hydro_3"/>
    <property type="match status" value="1"/>
</dbReference>
<sequence>MTQVENFGVEPGDIAKYHIGSVISSANGAPVDNTINGWYNMVKGFQDEALGTRLAIPIIYGIDAIHGHGQLLGATIFPHNIGLGAANDADLVQKIGRATALETMATGIQWNFSPVVAVVHDIRWGRTYESFGEDTDLVQKLGEAAVRGLSSVNNLERIADHHQIFLLSTAKHFIGDGATSWGSSEQNIKCTMANGNKVDKVYMLDQGDSQLDVNTLRQRLLPPYSAAIRAGAMSVMASFSSWNGQRMHAHKELLTDELKDRMGFEGLVISDWDGIEELRKTPKGQERDRTAYYHSCVDAINAGVDMAMLAKDWLLHIDVMKEAVQKGDIPMERVDDAVRRILRVKIMAGLFERPMPDASLRQHVRSPAHVQLAREAVGKSLVLLQNDRSALPIAATARIVLAGRGADNIGMQCGGWFIRWQGMLGKVTPAVRMPHNKWGNAGRPTGGTSILDAFRKHMKSDVDYVVGLPDNSKRWEVAVVVIGEEPYAEGMGDEPNPTLTEGDVAALAAMRPRADKVVAVILSGRPLIIANHLHLADAWVAAWLPGTEGEGVTDVLLGTHPFQGRTSVTWPQSADQLPLNKHNTWQGQALFPFGHGLSL</sequence>
<dbReference type="PRINTS" id="PR00133">
    <property type="entry name" value="GLHYDRLASE3"/>
</dbReference>
<evidence type="ECO:0000256" key="2">
    <source>
        <dbReference type="ARBA" id="ARBA00005336"/>
    </source>
</evidence>
<comment type="similarity">
    <text evidence="2">Belongs to the glycosyl hydrolase 3 family.</text>
</comment>
<dbReference type="Gene3D" id="3.40.50.1700">
    <property type="entry name" value="Glycoside hydrolase family 3 C-terminal domain"/>
    <property type="match status" value="1"/>
</dbReference>
<evidence type="ECO:0000259" key="8">
    <source>
        <dbReference type="Pfam" id="PF01915"/>
    </source>
</evidence>
<dbReference type="InterPro" id="IPR036881">
    <property type="entry name" value="Glyco_hydro_3_C_sf"/>
</dbReference>
<evidence type="ECO:0000256" key="6">
    <source>
        <dbReference type="ARBA" id="ARBA00023295"/>
    </source>
</evidence>
<gene>
    <name evidence="9" type="ORF">EGYM00392_LOCUS22862</name>
</gene>
<dbReference type="PANTHER" id="PTHR30620">
    <property type="entry name" value="PERIPLASMIC BETA-GLUCOSIDASE-RELATED"/>
    <property type="match status" value="1"/>
</dbReference>
<dbReference type="EMBL" id="HBGA01061674">
    <property type="protein sequence ID" value="CAD9011761.1"/>
    <property type="molecule type" value="Transcribed_RNA"/>
</dbReference>
<feature type="domain" description="Glycoside hydrolase family 3 N-terminal" evidence="7">
    <location>
        <begin position="10"/>
        <end position="344"/>
    </location>
</feature>
<dbReference type="EC" id="3.2.1.21" evidence="3"/>
<dbReference type="Gene3D" id="3.20.20.300">
    <property type="entry name" value="Glycoside hydrolase, family 3, N-terminal domain"/>
    <property type="match status" value="1"/>
</dbReference>
<evidence type="ECO:0000256" key="3">
    <source>
        <dbReference type="ARBA" id="ARBA00012744"/>
    </source>
</evidence>
<feature type="domain" description="Glycoside hydrolase family 3 C-terminal" evidence="8">
    <location>
        <begin position="381"/>
        <end position="598"/>
    </location>
</feature>
<dbReference type="InterPro" id="IPR051915">
    <property type="entry name" value="Cellulose_Degrad_GH3"/>
</dbReference>
<dbReference type="SUPFAM" id="SSF51445">
    <property type="entry name" value="(Trans)glycosidases"/>
    <property type="match status" value="1"/>
</dbReference>
<evidence type="ECO:0000313" key="9">
    <source>
        <dbReference type="EMBL" id="CAD9011761.1"/>
    </source>
</evidence>
<dbReference type="GO" id="GO:0008422">
    <property type="term" value="F:beta-glucosidase activity"/>
    <property type="evidence" value="ECO:0007669"/>
    <property type="project" value="UniProtKB-EC"/>
</dbReference>
<evidence type="ECO:0000259" key="7">
    <source>
        <dbReference type="Pfam" id="PF00933"/>
    </source>
</evidence>
<evidence type="ECO:0000256" key="1">
    <source>
        <dbReference type="ARBA" id="ARBA00000448"/>
    </source>
</evidence>
<dbReference type="GO" id="GO:0009251">
    <property type="term" value="P:glucan catabolic process"/>
    <property type="evidence" value="ECO:0007669"/>
    <property type="project" value="TreeGrafter"/>
</dbReference>
<dbReference type="SUPFAM" id="SSF52279">
    <property type="entry name" value="Beta-D-glucan exohydrolase, C-terminal domain"/>
    <property type="match status" value="1"/>
</dbReference>
<protein>
    <recommendedName>
        <fullName evidence="3">beta-glucosidase</fullName>
        <ecNumber evidence="3">3.2.1.21</ecNumber>
    </recommendedName>
</protein>
<dbReference type="Pfam" id="PF01915">
    <property type="entry name" value="Glyco_hydro_3_C"/>
    <property type="match status" value="1"/>
</dbReference>
<accession>A0A7S1IGX3</accession>
<dbReference type="InterPro" id="IPR017853">
    <property type="entry name" value="GH"/>
</dbReference>
<reference evidence="9" key="1">
    <citation type="submission" date="2021-01" db="EMBL/GenBank/DDBJ databases">
        <authorList>
            <person name="Corre E."/>
            <person name="Pelletier E."/>
            <person name="Niang G."/>
            <person name="Scheremetjew M."/>
            <person name="Finn R."/>
            <person name="Kale V."/>
            <person name="Holt S."/>
            <person name="Cochrane G."/>
            <person name="Meng A."/>
            <person name="Brown T."/>
            <person name="Cohen L."/>
        </authorList>
    </citation>
    <scope>NUCLEOTIDE SEQUENCE</scope>
    <source>
        <strain evidence="9">NIES-381</strain>
    </source>
</reference>
<comment type="catalytic activity">
    <reaction evidence="1">
        <text>Hydrolysis of terminal, non-reducing beta-D-glucosyl residues with release of beta-D-glucose.</text>
        <dbReference type="EC" id="3.2.1.21"/>
    </reaction>
</comment>
<proteinExistence type="inferred from homology"/>
<organism evidence="9">
    <name type="scientific">Eutreptiella gymnastica</name>
    <dbReference type="NCBI Taxonomy" id="73025"/>
    <lineage>
        <taxon>Eukaryota</taxon>
        <taxon>Discoba</taxon>
        <taxon>Euglenozoa</taxon>
        <taxon>Euglenida</taxon>
        <taxon>Spirocuta</taxon>
        <taxon>Euglenophyceae</taxon>
        <taxon>Eutreptiales</taxon>
        <taxon>Eutreptiaceae</taxon>
        <taxon>Eutreptiella</taxon>
    </lineage>
</organism>
<keyword evidence="5" id="KW-0378">Hydrolase</keyword>
<evidence type="ECO:0000256" key="5">
    <source>
        <dbReference type="ARBA" id="ARBA00022801"/>
    </source>
</evidence>
<dbReference type="AlphaFoldDB" id="A0A7S1IGX3"/>
<keyword evidence="6" id="KW-0326">Glycosidase</keyword>
<keyword evidence="4" id="KW-0732">Signal</keyword>
<dbReference type="PANTHER" id="PTHR30620:SF16">
    <property type="entry name" value="LYSOSOMAL BETA GLUCOSIDASE"/>
    <property type="match status" value="1"/>
</dbReference>
<dbReference type="InterPro" id="IPR002772">
    <property type="entry name" value="Glyco_hydro_3_C"/>
</dbReference>
<dbReference type="InterPro" id="IPR001764">
    <property type="entry name" value="Glyco_hydro_3_N"/>
</dbReference>